<feature type="coiled-coil region" evidence="1">
    <location>
        <begin position="13"/>
        <end position="47"/>
    </location>
</feature>
<dbReference type="GO" id="GO:0016301">
    <property type="term" value="F:kinase activity"/>
    <property type="evidence" value="ECO:0007669"/>
    <property type="project" value="UniProtKB-KW"/>
</dbReference>
<dbReference type="AlphaFoldDB" id="M9LRL2"/>
<protein>
    <submittedName>
        <fullName evidence="2">Signal transduction histidine kinase</fullName>
    </submittedName>
</protein>
<dbReference type="Proteomes" id="UP000029453">
    <property type="component" value="Unassembled WGS sequence"/>
</dbReference>
<proteinExistence type="predicted"/>
<keyword evidence="2" id="KW-0808">Transferase</keyword>
<name>M9LRL2_PAEPP</name>
<dbReference type="RefSeq" id="WP_006287851.1">
    <property type="nucleotide sequence ID" value="NZ_BALG01000338.1"/>
</dbReference>
<gene>
    <name evidence="2" type="ORF">PPOP_3474</name>
</gene>
<dbReference type="EMBL" id="BALG01000338">
    <property type="protein sequence ID" value="GAC44071.1"/>
    <property type="molecule type" value="Genomic_DNA"/>
</dbReference>
<dbReference type="OrthoDB" id="2623173at2"/>
<reference evidence="2 3" key="1">
    <citation type="submission" date="2012-10" db="EMBL/GenBank/DDBJ databases">
        <title>Draft Genome Sequence of Paenibacillus popilliae ATCC 14706T.</title>
        <authorList>
            <person name="Iiyama K."/>
            <person name="Mori K."/>
            <person name="Mon H."/>
            <person name="Chieda Y."/>
            <person name="Lee J.M."/>
            <person name="Kusakabe T."/>
            <person name="Tashiro K."/>
            <person name="Asano S."/>
            <person name="Yasunaga-Aoki C."/>
            <person name="Shimizu S."/>
        </authorList>
    </citation>
    <scope>NUCLEOTIDE SEQUENCE [LARGE SCALE GENOMIC DNA]</scope>
    <source>
        <strain evidence="2 3">ATCC 14706</strain>
    </source>
</reference>
<evidence type="ECO:0000313" key="2">
    <source>
        <dbReference type="EMBL" id="GAC44071.1"/>
    </source>
</evidence>
<dbReference type="Gene3D" id="1.20.5.190">
    <property type="match status" value="1"/>
</dbReference>
<accession>M9LRL2</accession>
<evidence type="ECO:0000256" key="1">
    <source>
        <dbReference type="SAM" id="Coils"/>
    </source>
</evidence>
<keyword evidence="2" id="KW-0418">Kinase</keyword>
<sequence length="97" mass="11144">MENELLHQILSELKSIKTDVSELKAGQQKLEAEQKKMNERLDSIEKDTALIPMIKQATLETNETVRRVELSQERQKGIIEVLSVRSIEQEAAIKRTN</sequence>
<organism evidence="2 3">
    <name type="scientific">Paenibacillus popilliae ATCC 14706</name>
    <dbReference type="NCBI Taxonomy" id="1212764"/>
    <lineage>
        <taxon>Bacteria</taxon>
        <taxon>Bacillati</taxon>
        <taxon>Bacillota</taxon>
        <taxon>Bacilli</taxon>
        <taxon>Bacillales</taxon>
        <taxon>Paenibacillaceae</taxon>
        <taxon>Paenibacillus</taxon>
    </lineage>
</organism>
<keyword evidence="3" id="KW-1185">Reference proteome</keyword>
<keyword evidence="1" id="KW-0175">Coiled coil</keyword>
<evidence type="ECO:0000313" key="3">
    <source>
        <dbReference type="Proteomes" id="UP000029453"/>
    </source>
</evidence>
<comment type="caution">
    <text evidence="2">The sequence shown here is derived from an EMBL/GenBank/DDBJ whole genome shotgun (WGS) entry which is preliminary data.</text>
</comment>